<dbReference type="RefSeq" id="WP_273925449.1">
    <property type="nucleotide sequence ID" value="NZ_JAMDGY010000147.1"/>
</dbReference>
<dbReference type="Gene3D" id="2.30.38.10">
    <property type="entry name" value="Luciferase, Domain 3"/>
    <property type="match status" value="1"/>
</dbReference>
<feature type="non-terminal residue" evidence="4">
    <location>
        <position position="320"/>
    </location>
</feature>
<dbReference type="InterPro" id="IPR020845">
    <property type="entry name" value="AMP-binding_CS"/>
</dbReference>
<accession>A0ABT5P1B1</accession>
<evidence type="ECO:0000313" key="4">
    <source>
        <dbReference type="EMBL" id="MDD0994243.1"/>
    </source>
</evidence>
<comment type="caution">
    <text evidence="4">The sequence shown here is derived from an EMBL/GenBank/DDBJ whole genome shotgun (WGS) entry which is preliminary data.</text>
</comment>
<evidence type="ECO:0000259" key="3">
    <source>
        <dbReference type="Pfam" id="PF00501"/>
    </source>
</evidence>
<dbReference type="PROSITE" id="PS00455">
    <property type="entry name" value="AMP_BINDING"/>
    <property type="match status" value="1"/>
</dbReference>
<feature type="domain" description="AMP-dependent synthetase/ligase" evidence="3">
    <location>
        <begin position="3"/>
        <end position="305"/>
    </location>
</feature>
<evidence type="ECO:0000256" key="1">
    <source>
        <dbReference type="ARBA" id="ARBA00022450"/>
    </source>
</evidence>
<dbReference type="Pfam" id="PF00501">
    <property type="entry name" value="AMP-binding"/>
    <property type="match status" value="1"/>
</dbReference>
<dbReference type="EMBL" id="JAMDGY010000147">
    <property type="protein sequence ID" value="MDD0994243.1"/>
    <property type="molecule type" value="Genomic_DNA"/>
</dbReference>
<protein>
    <submittedName>
        <fullName evidence="4">AMP-binding protein</fullName>
    </submittedName>
</protein>
<dbReference type="SUPFAM" id="SSF56801">
    <property type="entry name" value="Acetyl-CoA synthetase-like"/>
    <property type="match status" value="1"/>
</dbReference>
<dbReference type="PANTHER" id="PTHR44845:SF7">
    <property type="entry name" value="PLIPASTATIN SYNTHASE SUBUNIT D"/>
    <property type="match status" value="1"/>
</dbReference>
<dbReference type="Proteomes" id="UP001148203">
    <property type="component" value="Unassembled WGS sequence"/>
</dbReference>
<dbReference type="PANTHER" id="PTHR44845">
    <property type="entry name" value="CARRIER DOMAIN-CONTAINING PROTEIN"/>
    <property type="match status" value="1"/>
</dbReference>
<dbReference type="InterPro" id="IPR000873">
    <property type="entry name" value="AMP-dep_synth/lig_dom"/>
</dbReference>
<organism evidence="4 5">
    <name type="scientific">Pseudomonas fontis</name>
    <dbReference type="NCBI Taxonomy" id="2942633"/>
    <lineage>
        <taxon>Bacteria</taxon>
        <taxon>Pseudomonadati</taxon>
        <taxon>Pseudomonadota</taxon>
        <taxon>Gammaproteobacteria</taxon>
        <taxon>Pseudomonadales</taxon>
        <taxon>Pseudomonadaceae</taxon>
        <taxon>Pseudomonas</taxon>
    </lineage>
</organism>
<proteinExistence type="predicted"/>
<dbReference type="Gene3D" id="3.40.50.980">
    <property type="match status" value="2"/>
</dbReference>
<sequence length="320" mass="34661">GPDVIVGIAAERSLEMVIGLLGVLKAGGAYVPLDPEYPQDRLAYMFEDSGIHLLLTQSHLRDALPIPAGLNTLLLDQPLDGYATENPNIAVTGENLAYVIYTSGSTGKPKGAGNRHSALTNRLCWMQQAYGLDASDTILQKTPFSFDVSVWEFFWPLMTGARLAMAAPGDHRDPAKLVALIEQHQVTTLHFVPSMLQVFLLDEQVTRCTGIKRIVCSGEALPVDAQQQVFAKLPNAGLYNLYGPTEAAIDVTHWTCRDEGRDGVPIGQPIANLSTFILDSELNPVPVGVIGELYLGGEGLARGYHLRPCLTVARFLTSPL</sequence>
<name>A0ABT5P1B1_9PSED</name>
<keyword evidence="5" id="KW-1185">Reference proteome</keyword>
<keyword evidence="2" id="KW-0597">Phosphoprotein</keyword>
<feature type="non-terminal residue" evidence="4">
    <location>
        <position position="1"/>
    </location>
</feature>
<keyword evidence="1" id="KW-0596">Phosphopantetheine</keyword>
<evidence type="ECO:0000256" key="2">
    <source>
        <dbReference type="ARBA" id="ARBA00022553"/>
    </source>
</evidence>
<reference evidence="4 5" key="1">
    <citation type="submission" date="2022-05" db="EMBL/GenBank/DDBJ databases">
        <title>Novel Pseudomonas spp. Isolated from a Rainbow Trout Aquaculture Facility.</title>
        <authorList>
            <person name="Testerman T."/>
            <person name="Graf J."/>
        </authorList>
    </citation>
    <scope>NUCLEOTIDE SEQUENCE [LARGE SCALE GENOMIC DNA]</scope>
    <source>
        <strain evidence="4 5">ID681</strain>
    </source>
</reference>
<gene>
    <name evidence="4" type="ORF">M5G11_27355</name>
</gene>
<evidence type="ECO:0000313" key="5">
    <source>
        <dbReference type="Proteomes" id="UP001148203"/>
    </source>
</evidence>